<evidence type="ECO:0008006" key="3">
    <source>
        <dbReference type="Google" id="ProtNLM"/>
    </source>
</evidence>
<evidence type="ECO:0000313" key="2">
    <source>
        <dbReference type="Proteomes" id="UP001454036"/>
    </source>
</evidence>
<keyword evidence="2" id="KW-1185">Reference proteome</keyword>
<dbReference type="PANTHER" id="PTHR31286:SF180">
    <property type="entry name" value="OS10G0362600 PROTEIN"/>
    <property type="match status" value="1"/>
</dbReference>
<evidence type="ECO:0000313" key="1">
    <source>
        <dbReference type="EMBL" id="GAA0164092.1"/>
    </source>
</evidence>
<reference evidence="1 2" key="1">
    <citation type="submission" date="2024-01" db="EMBL/GenBank/DDBJ databases">
        <title>The complete chloroplast genome sequence of Lithospermum erythrorhizon: insights into the phylogenetic relationship among Boraginaceae species and the maternal lineages of purple gromwells.</title>
        <authorList>
            <person name="Okada T."/>
            <person name="Watanabe K."/>
        </authorList>
    </citation>
    <scope>NUCLEOTIDE SEQUENCE [LARGE SCALE GENOMIC DNA]</scope>
</reference>
<dbReference type="Proteomes" id="UP001454036">
    <property type="component" value="Unassembled WGS sequence"/>
</dbReference>
<gene>
    <name evidence="1" type="ORF">LIER_19809</name>
</gene>
<comment type="caution">
    <text evidence="1">The sequence shown here is derived from an EMBL/GenBank/DDBJ whole genome shotgun (WGS) entry which is preliminary data.</text>
</comment>
<name>A0AAV3QJ33_LITER</name>
<proteinExistence type="predicted"/>
<sequence>MYRLASGIFLSKFKSVEDNDCMLASGPSMFAKRPMILKSWTPEANLEKKGAEKVPIWIRVPHLSLQFWNEEIFSKIASYIGTPLYDDSATSKMARLSFGRLCIEVDAAKVLPKEVPLDEHFKFGGRKTIPAQVNVNVGKRMWKPKEMVDTIENGGRKTKSQLSEHKEEVPIEEDVIVDSIVEQPTIMQPQQIEVTNSFDVLDDVQQVVVKNGCIK</sequence>
<dbReference type="AlphaFoldDB" id="A0AAV3QJ33"/>
<protein>
    <recommendedName>
        <fullName evidence="3">DUF4283 domain-containing protein</fullName>
    </recommendedName>
</protein>
<dbReference type="PANTHER" id="PTHR31286">
    <property type="entry name" value="GLYCINE-RICH CELL WALL STRUCTURAL PROTEIN 1.8-LIKE"/>
    <property type="match status" value="1"/>
</dbReference>
<organism evidence="1 2">
    <name type="scientific">Lithospermum erythrorhizon</name>
    <name type="common">Purple gromwell</name>
    <name type="synonym">Lithospermum officinale var. erythrorhizon</name>
    <dbReference type="NCBI Taxonomy" id="34254"/>
    <lineage>
        <taxon>Eukaryota</taxon>
        <taxon>Viridiplantae</taxon>
        <taxon>Streptophyta</taxon>
        <taxon>Embryophyta</taxon>
        <taxon>Tracheophyta</taxon>
        <taxon>Spermatophyta</taxon>
        <taxon>Magnoliopsida</taxon>
        <taxon>eudicotyledons</taxon>
        <taxon>Gunneridae</taxon>
        <taxon>Pentapetalae</taxon>
        <taxon>asterids</taxon>
        <taxon>lamiids</taxon>
        <taxon>Boraginales</taxon>
        <taxon>Boraginaceae</taxon>
        <taxon>Boraginoideae</taxon>
        <taxon>Lithospermeae</taxon>
        <taxon>Lithospermum</taxon>
    </lineage>
</organism>
<dbReference type="InterPro" id="IPR040256">
    <property type="entry name" value="At4g02000-like"/>
</dbReference>
<dbReference type="EMBL" id="BAABME010004950">
    <property type="protein sequence ID" value="GAA0164092.1"/>
    <property type="molecule type" value="Genomic_DNA"/>
</dbReference>
<accession>A0AAV3QJ33</accession>